<dbReference type="InterPro" id="IPR027359">
    <property type="entry name" value="Volt_channel_dom_sf"/>
</dbReference>
<dbReference type="PANTHER" id="PTHR10037:SF62">
    <property type="entry name" value="SODIUM CHANNEL PROTEIN 60E"/>
    <property type="match status" value="1"/>
</dbReference>
<dbReference type="GO" id="GO:0005248">
    <property type="term" value="F:voltage-gated sodium channel activity"/>
    <property type="evidence" value="ECO:0007669"/>
    <property type="project" value="TreeGrafter"/>
</dbReference>
<keyword evidence="8" id="KW-1185">Reference proteome</keyword>
<dbReference type="OrthoDB" id="5297065at2"/>
<dbReference type="AlphaFoldDB" id="A0A3P1SLE0"/>
<protein>
    <submittedName>
        <fullName evidence="7">Ion transporter</fullName>
    </submittedName>
</protein>
<dbReference type="Gene3D" id="1.20.120.350">
    <property type="entry name" value="Voltage-gated potassium channels. Chain C"/>
    <property type="match status" value="1"/>
</dbReference>
<feature type="transmembrane region" description="Helical" evidence="5">
    <location>
        <begin position="77"/>
        <end position="97"/>
    </location>
</feature>
<evidence type="ECO:0000259" key="6">
    <source>
        <dbReference type="Pfam" id="PF00520"/>
    </source>
</evidence>
<feature type="transmembrane region" description="Helical" evidence="5">
    <location>
        <begin position="138"/>
        <end position="159"/>
    </location>
</feature>
<dbReference type="InterPro" id="IPR005821">
    <property type="entry name" value="Ion_trans_dom"/>
</dbReference>
<evidence type="ECO:0000256" key="3">
    <source>
        <dbReference type="ARBA" id="ARBA00022989"/>
    </source>
</evidence>
<accession>A0A3P1SLE0</accession>
<dbReference type="PANTHER" id="PTHR10037">
    <property type="entry name" value="VOLTAGE-GATED CATION CHANNEL CALCIUM AND SODIUM"/>
    <property type="match status" value="1"/>
</dbReference>
<dbReference type="Pfam" id="PF00520">
    <property type="entry name" value="Ion_trans"/>
    <property type="match status" value="1"/>
</dbReference>
<feature type="transmembrane region" description="Helical" evidence="5">
    <location>
        <begin position="21"/>
        <end position="39"/>
    </location>
</feature>
<comment type="caution">
    <text evidence="7">The sequence shown here is derived from an EMBL/GenBank/DDBJ whole genome shotgun (WGS) entry which is preliminary data.</text>
</comment>
<evidence type="ECO:0000256" key="1">
    <source>
        <dbReference type="ARBA" id="ARBA00004141"/>
    </source>
</evidence>
<organism evidence="7 8">
    <name type="scientific">Amphritea balenae</name>
    <dbReference type="NCBI Taxonomy" id="452629"/>
    <lineage>
        <taxon>Bacteria</taxon>
        <taxon>Pseudomonadati</taxon>
        <taxon>Pseudomonadota</taxon>
        <taxon>Gammaproteobacteria</taxon>
        <taxon>Oceanospirillales</taxon>
        <taxon>Oceanospirillaceae</taxon>
        <taxon>Amphritea</taxon>
    </lineage>
</organism>
<name>A0A3P1SLE0_9GAMM</name>
<proteinExistence type="predicted"/>
<evidence type="ECO:0000256" key="5">
    <source>
        <dbReference type="SAM" id="Phobius"/>
    </source>
</evidence>
<feature type="transmembrane region" description="Helical" evidence="5">
    <location>
        <begin position="166"/>
        <end position="182"/>
    </location>
</feature>
<evidence type="ECO:0000313" key="7">
    <source>
        <dbReference type="EMBL" id="RRC97936.1"/>
    </source>
</evidence>
<dbReference type="Proteomes" id="UP000267535">
    <property type="component" value="Unassembled WGS sequence"/>
</dbReference>
<evidence type="ECO:0000313" key="8">
    <source>
        <dbReference type="Proteomes" id="UP000267535"/>
    </source>
</evidence>
<dbReference type="EMBL" id="RQXV01000009">
    <property type="protein sequence ID" value="RRC97936.1"/>
    <property type="molecule type" value="Genomic_DNA"/>
</dbReference>
<dbReference type="RefSeq" id="WP_124927030.1">
    <property type="nucleotide sequence ID" value="NZ_BMOH01000008.1"/>
</dbReference>
<gene>
    <name evidence="7" type="ORF">EHS89_15255</name>
</gene>
<keyword evidence="4 5" id="KW-0472">Membrane</keyword>
<sequence>MNNIKLQSAFFNLRNNKFFELFVVSIIIFSALVIGAKTYDIPADVLMLIGWLDTGITFFFLAEITVRFIGEPEKKRFFANAWNLFDTLIVVISLIPVEDSEMALIGRLIRIFRVLRMVSIIPELRLLLNSLIKALPQLGYVILLMFIIFYIYAAVGASFFGQINEVLWGDISIAMLTLFRVMTFEDWTDVMYETMAVYPFSWLFYLTFIFLTTFAFLNMVIGIVVSVMEGEHADEERAKALEEGTPTIETLHNEIMELKELIKKSN</sequence>
<evidence type="ECO:0000256" key="4">
    <source>
        <dbReference type="ARBA" id="ARBA00023136"/>
    </source>
</evidence>
<keyword evidence="2 5" id="KW-0812">Transmembrane</keyword>
<reference evidence="7 8" key="1">
    <citation type="submission" date="2018-11" db="EMBL/GenBank/DDBJ databases">
        <title>The draft genome sequence of Amphritea balenae JAMM 1525T.</title>
        <authorList>
            <person name="Fang Z."/>
            <person name="Zhang Y."/>
            <person name="Han X."/>
        </authorList>
    </citation>
    <scope>NUCLEOTIDE SEQUENCE [LARGE SCALE GENOMIC DNA]</scope>
    <source>
        <strain evidence="7 8">JAMM 1525</strain>
    </source>
</reference>
<feature type="transmembrane region" description="Helical" evidence="5">
    <location>
        <begin position="45"/>
        <end position="65"/>
    </location>
</feature>
<feature type="domain" description="Ion transport" evidence="6">
    <location>
        <begin position="16"/>
        <end position="231"/>
    </location>
</feature>
<keyword evidence="3 5" id="KW-1133">Transmembrane helix</keyword>
<dbReference type="GO" id="GO:0001518">
    <property type="term" value="C:voltage-gated sodium channel complex"/>
    <property type="evidence" value="ECO:0007669"/>
    <property type="project" value="TreeGrafter"/>
</dbReference>
<dbReference type="SUPFAM" id="SSF81324">
    <property type="entry name" value="Voltage-gated potassium channels"/>
    <property type="match status" value="1"/>
</dbReference>
<evidence type="ECO:0000256" key="2">
    <source>
        <dbReference type="ARBA" id="ARBA00022692"/>
    </source>
</evidence>
<feature type="transmembrane region" description="Helical" evidence="5">
    <location>
        <begin position="202"/>
        <end position="227"/>
    </location>
</feature>
<comment type="subcellular location">
    <subcellularLocation>
        <location evidence="1">Membrane</location>
        <topology evidence="1">Multi-pass membrane protein</topology>
    </subcellularLocation>
</comment>
<dbReference type="Gene3D" id="1.10.287.70">
    <property type="match status" value="1"/>
</dbReference>
<dbReference type="InterPro" id="IPR043203">
    <property type="entry name" value="VGCC_Ca_Na"/>
</dbReference>